<evidence type="ECO:0000256" key="2">
    <source>
        <dbReference type="ARBA" id="ARBA00005466"/>
    </source>
</evidence>
<dbReference type="Proteomes" id="UP000275069">
    <property type="component" value="Chromosome"/>
</dbReference>
<dbReference type="KEGG" id="gry:D7I44_09555"/>
<dbReference type="InterPro" id="IPR016166">
    <property type="entry name" value="FAD-bd_PCMH"/>
</dbReference>
<sequence length="535" mass="56419">MARRRRPRLHPRHTDHDRAVPRADRLQGRPRHLRLLRPRAVRGQRRRSDGDARAHARGAGHDRLAAGRGARLGVLQRTVGSGARRGRQVSGATAALLAARTVGPVWDRSADDRAGYDAGRSGFNLALDHRPDLVLAAQVPSDVAAGIRFAAEQGLTVELQATGHGAHRAMDGGLLITTRALTEVSVDPARRVARISAGATSADVLAATAPHGLTAPVGSAATVGYVSYSLGGGLGMLGRAHGYAADRIRALQVVTADGRELSVSSEHHPELFWGLRGGGGKLAAVTAIDVELIPLSELYGGGLFFDGVRGVELIEAFRSCIVTAPRELSLSIAFLRFPRVPTVPETLRGRYCGHVRVAYLGEAARGARLIAGLRALPTLLDTVRTMPVTDLASVHADPRNPMPVCTDSVALRGERALDRLPALLDPDAPFVLELRHLGGALVDQPAHPNAVGHRAAELNLFTSAYPGTDRGGAAAAQRRVTGALAELSVGGPLRNFLPSGAADASACYEPGLAVELARLATRWDPSDVFAFAPAL</sequence>
<evidence type="ECO:0000313" key="8">
    <source>
        <dbReference type="EMBL" id="AYG03756.1"/>
    </source>
</evidence>
<evidence type="ECO:0000256" key="4">
    <source>
        <dbReference type="ARBA" id="ARBA00022827"/>
    </source>
</evidence>
<dbReference type="Gene3D" id="3.30.43.10">
    <property type="entry name" value="Uridine Diphospho-n-acetylenolpyruvylglucosamine Reductase, domain 2"/>
    <property type="match status" value="1"/>
</dbReference>
<dbReference type="InterPro" id="IPR006093">
    <property type="entry name" value="Oxy_OxRdtase_FAD_BS"/>
</dbReference>
<dbReference type="Gene3D" id="3.30.465.10">
    <property type="match status" value="1"/>
</dbReference>
<comment type="cofactor">
    <cofactor evidence="1">
        <name>FAD</name>
        <dbReference type="ChEBI" id="CHEBI:57692"/>
    </cofactor>
</comment>
<evidence type="ECO:0000256" key="6">
    <source>
        <dbReference type="SAM" id="MobiDB-lite"/>
    </source>
</evidence>
<evidence type="ECO:0000256" key="3">
    <source>
        <dbReference type="ARBA" id="ARBA00022630"/>
    </source>
</evidence>
<feature type="compositionally biased region" description="Basic residues" evidence="6">
    <location>
        <begin position="1"/>
        <end position="11"/>
    </location>
</feature>
<dbReference type="InterPro" id="IPR006094">
    <property type="entry name" value="Oxid_FAD_bind_N"/>
</dbReference>
<dbReference type="Gene3D" id="3.40.462.20">
    <property type="match status" value="1"/>
</dbReference>
<keyword evidence="9" id="KW-1185">Reference proteome</keyword>
<comment type="similarity">
    <text evidence="2">Belongs to the oxygen-dependent FAD-linked oxidoreductase family.</text>
</comment>
<feature type="region of interest" description="Disordered" evidence="6">
    <location>
        <begin position="1"/>
        <end position="65"/>
    </location>
</feature>
<evidence type="ECO:0000256" key="5">
    <source>
        <dbReference type="ARBA" id="ARBA00023002"/>
    </source>
</evidence>
<dbReference type="GO" id="GO:0016491">
    <property type="term" value="F:oxidoreductase activity"/>
    <property type="evidence" value="ECO:0007669"/>
    <property type="project" value="UniProtKB-KW"/>
</dbReference>
<dbReference type="EMBL" id="CP032624">
    <property type="protein sequence ID" value="AYG03756.1"/>
    <property type="molecule type" value="Genomic_DNA"/>
</dbReference>
<dbReference type="InterPro" id="IPR050416">
    <property type="entry name" value="FAD-linked_Oxidoreductase"/>
</dbReference>
<reference evidence="8 9" key="1">
    <citation type="submission" date="2018-09" db="EMBL/GenBank/DDBJ databases">
        <title>Genome sequencing of strain 2DFW10M-5.</title>
        <authorList>
            <person name="Heo J."/>
            <person name="Kim S.-J."/>
            <person name="Kwon S.-W."/>
        </authorList>
    </citation>
    <scope>NUCLEOTIDE SEQUENCE [LARGE SCALE GENOMIC DNA]</scope>
    <source>
        <strain evidence="8 9">2DFW10M-5</strain>
    </source>
</reference>
<accession>A0A387BRY1</accession>
<gene>
    <name evidence="8" type="ORF">D7I44_09555</name>
</gene>
<dbReference type="PROSITE" id="PS00862">
    <property type="entry name" value="OX2_COVAL_FAD"/>
    <property type="match status" value="1"/>
</dbReference>
<evidence type="ECO:0000313" key="9">
    <source>
        <dbReference type="Proteomes" id="UP000275069"/>
    </source>
</evidence>
<dbReference type="GO" id="GO:0071949">
    <property type="term" value="F:FAD binding"/>
    <property type="evidence" value="ECO:0007669"/>
    <property type="project" value="InterPro"/>
</dbReference>
<dbReference type="PANTHER" id="PTHR42973">
    <property type="entry name" value="BINDING OXIDOREDUCTASE, PUTATIVE (AFU_ORTHOLOGUE AFUA_1G17690)-RELATED"/>
    <property type="match status" value="1"/>
</dbReference>
<dbReference type="InterPro" id="IPR016169">
    <property type="entry name" value="FAD-bd_PCMH_sub2"/>
</dbReference>
<dbReference type="Pfam" id="PF01565">
    <property type="entry name" value="FAD_binding_4"/>
    <property type="match status" value="1"/>
</dbReference>
<dbReference type="PANTHER" id="PTHR42973:SF39">
    <property type="entry name" value="FAD-BINDING PCMH-TYPE DOMAIN-CONTAINING PROTEIN"/>
    <property type="match status" value="1"/>
</dbReference>
<dbReference type="InterPro" id="IPR016167">
    <property type="entry name" value="FAD-bd_PCMH_sub1"/>
</dbReference>
<dbReference type="OrthoDB" id="9775082at2"/>
<dbReference type="PROSITE" id="PS51387">
    <property type="entry name" value="FAD_PCMH"/>
    <property type="match status" value="1"/>
</dbReference>
<keyword evidence="3" id="KW-0285">Flavoprotein</keyword>
<proteinExistence type="inferred from homology"/>
<feature type="domain" description="FAD-binding PCMH-type" evidence="7">
    <location>
        <begin position="127"/>
        <end position="295"/>
    </location>
</feature>
<dbReference type="SUPFAM" id="SSF56176">
    <property type="entry name" value="FAD-binding/transporter-associated domain-like"/>
    <property type="match status" value="1"/>
</dbReference>
<keyword evidence="5" id="KW-0560">Oxidoreductase</keyword>
<feature type="compositionally biased region" description="Basic and acidic residues" evidence="6">
    <location>
        <begin position="46"/>
        <end position="65"/>
    </location>
</feature>
<feature type="compositionally biased region" description="Basic residues" evidence="6">
    <location>
        <begin position="28"/>
        <end position="45"/>
    </location>
</feature>
<dbReference type="AlphaFoldDB" id="A0A387BRY1"/>
<evidence type="ECO:0000259" key="7">
    <source>
        <dbReference type="PROSITE" id="PS51387"/>
    </source>
</evidence>
<name>A0A387BRY1_9MICO</name>
<dbReference type="InterPro" id="IPR036318">
    <property type="entry name" value="FAD-bd_PCMH-like_sf"/>
</dbReference>
<keyword evidence="4" id="KW-0274">FAD</keyword>
<organism evidence="8 9">
    <name type="scientific">Gryllotalpicola protaetiae</name>
    <dbReference type="NCBI Taxonomy" id="2419771"/>
    <lineage>
        <taxon>Bacteria</taxon>
        <taxon>Bacillati</taxon>
        <taxon>Actinomycetota</taxon>
        <taxon>Actinomycetes</taxon>
        <taxon>Micrococcales</taxon>
        <taxon>Microbacteriaceae</taxon>
        <taxon>Gryllotalpicola</taxon>
    </lineage>
</organism>
<feature type="compositionally biased region" description="Basic and acidic residues" evidence="6">
    <location>
        <begin position="12"/>
        <end position="27"/>
    </location>
</feature>
<evidence type="ECO:0000256" key="1">
    <source>
        <dbReference type="ARBA" id="ARBA00001974"/>
    </source>
</evidence>
<protein>
    <submittedName>
        <fullName evidence="8">FAD-binding oxidoreductase</fullName>
    </submittedName>
</protein>